<reference evidence="1 2" key="1">
    <citation type="submission" date="2018-01" db="EMBL/GenBank/DDBJ databases">
        <title>Whole genome sequencing of Histamine producing bacteria.</title>
        <authorList>
            <person name="Butler K."/>
        </authorList>
    </citation>
    <scope>NUCLEOTIDE SEQUENCE [LARGE SCALE GENOMIC DNA]</scope>
    <source>
        <strain evidence="1 2">A1-4</strain>
    </source>
</reference>
<sequence>MSEDNGEKRISASLIVKGCTSLSLNFGLIGGSKKLNYSDLGLTKHLPKEIVSLGSKKVLPSEKLKPLEDLKSEVTAYLKSIGFLIQGVWHIANSHYDEAKDFLERKEVEFYQLKKELILNIQQITNDWADSVDQKMPELGLGEQIKKGSYNADYLSRQLRMEVLFWDDAEAVASRSLFESIAESASEKYQQYSKSEFQCKKRTCLNTLLSIRKRLIVLNFVDKKASQGAVKRIDDFLNRLPKQGTLEPHKTDLIEIYYFFSNAANIQMLNENYAPTKPKQNNFDINQDDILIAKKQQKVQVNKKVKPRPDVSNSDMFADDFCIF</sequence>
<gene>
    <name evidence="1" type="ORF">C0W53_16025</name>
</gene>
<keyword evidence="2" id="KW-1185">Reference proteome</keyword>
<dbReference type="Proteomes" id="UP000240728">
    <property type="component" value="Unassembled WGS sequence"/>
</dbReference>
<dbReference type="EMBL" id="PYOZ01000010">
    <property type="protein sequence ID" value="PSX44135.1"/>
    <property type="molecule type" value="Genomic_DNA"/>
</dbReference>
<proteinExistence type="predicted"/>
<protein>
    <submittedName>
        <fullName evidence="1">DUF3150 domain-containing protein</fullName>
    </submittedName>
</protein>
<dbReference type="AlphaFoldDB" id="A0AAX0YRJ2"/>
<organism evidence="1 2">
    <name type="scientific">Photobacterium kishitanii</name>
    <dbReference type="NCBI Taxonomy" id="318456"/>
    <lineage>
        <taxon>Bacteria</taxon>
        <taxon>Pseudomonadati</taxon>
        <taxon>Pseudomonadota</taxon>
        <taxon>Gammaproteobacteria</taxon>
        <taxon>Vibrionales</taxon>
        <taxon>Vibrionaceae</taxon>
        <taxon>Photobacterium</taxon>
    </lineage>
</organism>
<name>A0AAX0YRJ2_9GAMM</name>
<accession>A0AAX0YRJ2</accession>
<evidence type="ECO:0000313" key="2">
    <source>
        <dbReference type="Proteomes" id="UP000240728"/>
    </source>
</evidence>
<dbReference type="RefSeq" id="WP_045067206.1">
    <property type="nucleotide sequence ID" value="NZ_JAUZMV010000006.1"/>
</dbReference>
<dbReference type="InterPro" id="IPR021496">
    <property type="entry name" value="DUF3150"/>
</dbReference>
<dbReference type="Pfam" id="PF11348">
    <property type="entry name" value="DUF3150"/>
    <property type="match status" value="1"/>
</dbReference>
<evidence type="ECO:0000313" key="1">
    <source>
        <dbReference type="EMBL" id="PSX44135.1"/>
    </source>
</evidence>
<comment type="caution">
    <text evidence="1">The sequence shown here is derived from an EMBL/GenBank/DDBJ whole genome shotgun (WGS) entry which is preliminary data.</text>
</comment>